<evidence type="ECO:0000313" key="4">
    <source>
        <dbReference type="EMBL" id="MDR7364580.1"/>
    </source>
</evidence>
<name>A0ABU2C1T7_9ACTN</name>
<dbReference type="SUPFAM" id="SSF55729">
    <property type="entry name" value="Acyl-CoA N-acyltransferases (Nat)"/>
    <property type="match status" value="2"/>
</dbReference>
<dbReference type="PANTHER" id="PTHR43877">
    <property type="entry name" value="AMINOALKYLPHOSPHONATE N-ACETYLTRANSFERASE-RELATED-RELATED"/>
    <property type="match status" value="1"/>
</dbReference>
<feature type="domain" description="N-acetyltransferase" evidence="3">
    <location>
        <begin position="3"/>
        <end position="178"/>
    </location>
</feature>
<dbReference type="PROSITE" id="PS51186">
    <property type="entry name" value="GNAT"/>
    <property type="match status" value="2"/>
</dbReference>
<dbReference type="RefSeq" id="WP_310306361.1">
    <property type="nucleotide sequence ID" value="NZ_BAAAPS010000006.1"/>
</dbReference>
<dbReference type="Gene3D" id="3.40.630.30">
    <property type="match status" value="1"/>
</dbReference>
<dbReference type="EMBL" id="JAVDYG010000001">
    <property type="protein sequence ID" value="MDR7364580.1"/>
    <property type="molecule type" value="Genomic_DNA"/>
</dbReference>
<evidence type="ECO:0000259" key="3">
    <source>
        <dbReference type="PROSITE" id="PS51186"/>
    </source>
</evidence>
<reference evidence="4 5" key="1">
    <citation type="submission" date="2023-07" db="EMBL/GenBank/DDBJ databases">
        <title>Sequencing the genomes of 1000 actinobacteria strains.</title>
        <authorList>
            <person name="Klenk H.-P."/>
        </authorList>
    </citation>
    <scope>NUCLEOTIDE SEQUENCE [LARGE SCALE GENOMIC DNA]</scope>
    <source>
        <strain evidence="4 5">DSM 19426</strain>
    </source>
</reference>
<feature type="domain" description="N-acetyltransferase" evidence="3">
    <location>
        <begin position="194"/>
        <end position="331"/>
    </location>
</feature>
<organism evidence="4 5">
    <name type="scientific">Nocardioides marmoribigeumensis</name>
    <dbReference type="NCBI Taxonomy" id="433649"/>
    <lineage>
        <taxon>Bacteria</taxon>
        <taxon>Bacillati</taxon>
        <taxon>Actinomycetota</taxon>
        <taxon>Actinomycetes</taxon>
        <taxon>Propionibacteriales</taxon>
        <taxon>Nocardioidaceae</taxon>
        <taxon>Nocardioides</taxon>
    </lineage>
</organism>
<proteinExistence type="predicted"/>
<keyword evidence="2" id="KW-0012">Acyltransferase</keyword>
<keyword evidence="1" id="KW-0808">Transferase</keyword>
<evidence type="ECO:0000256" key="2">
    <source>
        <dbReference type="ARBA" id="ARBA00023315"/>
    </source>
</evidence>
<dbReference type="InterPro" id="IPR000182">
    <property type="entry name" value="GNAT_dom"/>
</dbReference>
<dbReference type="Pfam" id="PF00583">
    <property type="entry name" value="Acetyltransf_1"/>
    <property type="match status" value="1"/>
</dbReference>
<gene>
    <name evidence="4" type="ORF">J2S63_004133</name>
</gene>
<evidence type="ECO:0000313" key="5">
    <source>
        <dbReference type="Proteomes" id="UP001183648"/>
    </source>
</evidence>
<dbReference type="InterPro" id="IPR016181">
    <property type="entry name" value="Acyl_CoA_acyltransferase"/>
</dbReference>
<dbReference type="CDD" id="cd04301">
    <property type="entry name" value="NAT_SF"/>
    <property type="match status" value="1"/>
</dbReference>
<keyword evidence="5" id="KW-1185">Reference proteome</keyword>
<dbReference type="Proteomes" id="UP001183648">
    <property type="component" value="Unassembled WGS sequence"/>
</dbReference>
<evidence type="ECO:0000256" key="1">
    <source>
        <dbReference type="ARBA" id="ARBA00022679"/>
    </source>
</evidence>
<sequence>MGVEIERLDHDDAKAVAGLTDLHEAIRVADAPFQHRQSVEMVAADLRYNHDQEPSEHYLARVGGEVAGFGALYAGSWDNLDVAWLQGGVHPSHRGRGIGSALQEHLHARCLELGRPSIGADAWEGTPGTAFLENRGYDKKSQAILRRQRLASLPQGRVEALRDHALQRAGDYELLFLDGALPEEILEDYCRMAASINDAPLDDLELEDDVYDPRRTRLVEEAQQGRNRDHLRVAARHRGTGELGGHTEVVVERWDPAVAYQFDTAVAPAHRGHRLGLLLKSAMVLWLRERNPEVRTVDTWNAESNGFMIEVNEQLGYEVVARELQFQRRLPGSRPTVH</sequence>
<accession>A0ABU2C1T7</accession>
<protein>
    <submittedName>
        <fullName evidence="4">GNAT superfamily N-acetyltransferase</fullName>
    </submittedName>
</protein>
<comment type="caution">
    <text evidence="4">The sequence shown here is derived from an EMBL/GenBank/DDBJ whole genome shotgun (WGS) entry which is preliminary data.</text>
</comment>
<dbReference type="InterPro" id="IPR050832">
    <property type="entry name" value="Bact_Acetyltransf"/>
</dbReference>